<keyword evidence="9" id="KW-0472">Membrane</keyword>
<evidence type="ECO:0000256" key="6">
    <source>
        <dbReference type="ARBA" id="ARBA00022989"/>
    </source>
</evidence>
<evidence type="ECO:0000256" key="12">
    <source>
        <dbReference type="ARBA" id="ARBA00023303"/>
    </source>
</evidence>
<evidence type="ECO:0008006" key="16">
    <source>
        <dbReference type="Google" id="ProtNLM"/>
    </source>
</evidence>
<keyword evidence="7" id="KW-0915">Sodium</keyword>
<organism evidence="14 15">
    <name type="scientific">Teladorsagia circumcincta</name>
    <name type="common">Brown stomach worm</name>
    <name type="synonym">Ostertagia circumcincta</name>
    <dbReference type="NCBI Taxonomy" id="45464"/>
    <lineage>
        <taxon>Eukaryota</taxon>
        <taxon>Metazoa</taxon>
        <taxon>Ecdysozoa</taxon>
        <taxon>Nematoda</taxon>
        <taxon>Chromadorea</taxon>
        <taxon>Rhabditida</taxon>
        <taxon>Rhabditina</taxon>
        <taxon>Rhabditomorpha</taxon>
        <taxon>Strongyloidea</taxon>
        <taxon>Trichostrongylidae</taxon>
        <taxon>Teladorsagia</taxon>
    </lineage>
</organism>
<accession>A0A2G9TQ47</accession>
<evidence type="ECO:0000256" key="5">
    <source>
        <dbReference type="ARBA" id="ARBA00022692"/>
    </source>
</evidence>
<feature type="non-terminal residue" evidence="14">
    <location>
        <position position="1"/>
    </location>
</feature>
<dbReference type="PRINTS" id="PR01078">
    <property type="entry name" value="AMINACHANNEL"/>
</dbReference>
<keyword evidence="11 13" id="KW-0739">Sodium transport</keyword>
<feature type="non-terminal residue" evidence="14">
    <location>
        <position position="109"/>
    </location>
</feature>
<evidence type="ECO:0000256" key="10">
    <source>
        <dbReference type="ARBA" id="ARBA00023180"/>
    </source>
</evidence>
<keyword evidence="15" id="KW-1185">Reference proteome</keyword>
<name>A0A2G9TQ47_TELCI</name>
<dbReference type="Proteomes" id="UP000230423">
    <property type="component" value="Unassembled WGS sequence"/>
</dbReference>
<protein>
    <recommendedName>
        <fullName evidence="16">Amiloride-sensitive sodium channel</fullName>
    </recommendedName>
</protein>
<evidence type="ECO:0000313" key="14">
    <source>
        <dbReference type="EMBL" id="PIO60126.1"/>
    </source>
</evidence>
<keyword evidence="8 13" id="KW-0406">Ion transport</keyword>
<evidence type="ECO:0000256" key="9">
    <source>
        <dbReference type="ARBA" id="ARBA00023136"/>
    </source>
</evidence>
<dbReference type="Pfam" id="PF00858">
    <property type="entry name" value="ASC"/>
    <property type="match status" value="1"/>
</dbReference>
<evidence type="ECO:0000313" key="15">
    <source>
        <dbReference type="Proteomes" id="UP000230423"/>
    </source>
</evidence>
<keyword evidence="4 13" id="KW-0894">Sodium channel</keyword>
<evidence type="ECO:0000256" key="11">
    <source>
        <dbReference type="ARBA" id="ARBA00023201"/>
    </source>
</evidence>
<dbReference type="GO" id="GO:0005886">
    <property type="term" value="C:plasma membrane"/>
    <property type="evidence" value="ECO:0007669"/>
    <property type="project" value="TreeGrafter"/>
</dbReference>
<dbReference type="PANTHER" id="PTHR11690:SF276">
    <property type="entry name" value="DEGENERIN DEG-1"/>
    <property type="match status" value="1"/>
</dbReference>
<keyword evidence="12 13" id="KW-0407">Ion channel</keyword>
<dbReference type="AlphaFoldDB" id="A0A2G9TQ47"/>
<comment type="similarity">
    <text evidence="2 13">Belongs to the amiloride-sensitive sodium channel (TC 1.A.6) family.</text>
</comment>
<keyword evidence="3 13" id="KW-0813">Transport</keyword>
<proteinExistence type="inferred from homology"/>
<evidence type="ECO:0000256" key="8">
    <source>
        <dbReference type="ARBA" id="ARBA00023065"/>
    </source>
</evidence>
<dbReference type="PANTHER" id="PTHR11690">
    <property type="entry name" value="AMILORIDE-SENSITIVE SODIUM CHANNEL-RELATED"/>
    <property type="match status" value="1"/>
</dbReference>
<keyword evidence="6" id="KW-1133">Transmembrane helix</keyword>
<evidence type="ECO:0000256" key="13">
    <source>
        <dbReference type="RuleBase" id="RU000679"/>
    </source>
</evidence>
<evidence type="ECO:0000256" key="3">
    <source>
        <dbReference type="ARBA" id="ARBA00022448"/>
    </source>
</evidence>
<keyword evidence="10" id="KW-0325">Glycoprotein</keyword>
<evidence type="ECO:0000256" key="4">
    <source>
        <dbReference type="ARBA" id="ARBA00022461"/>
    </source>
</evidence>
<reference evidence="14 15" key="1">
    <citation type="submission" date="2015-09" db="EMBL/GenBank/DDBJ databases">
        <title>Draft genome of the parasitic nematode Teladorsagia circumcincta isolate WARC Sus (inbred).</title>
        <authorList>
            <person name="Mitreva M."/>
        </authorList>
    </citation>
    <scope>NUCLEOTIDE SEQUENCE [LARGE SCALE GENOMIC DNA]</scope>
    <source>
        <strain evidence="14 15">S</strain>
    </source>
</reference>
<dbReference type="GO" id="GO:0015280">
    <property type="term" value="F:ligand-gated sodium channel activity"/>
    <property type="evidence" value="ECO:0007669"/>
    <property type="project" value="TreeGrafter"/>
</dbReference>
<evidence type="ECO:0000256" key="1">
    <source>
        <dbReference type="ARBA" id="ARBA00004141"/>
    </source>
</evidence>
<comment type="subcellular location">
    <subcellularLocation>
        <location evidence="1">Membrane</location>
        <topology evidence="1">Multi-pass membrane protein</topology>
    </subcellularLocation>
</comment>
<dbReference type="Gene3D" id="2.60.470.10">
    <property type="entry name" value="Acid-sensing ion channels like domains"/>
    <property type="match status" value="1"/>
</dbReference>
<keyword evidence="5 13" id="KW-0812">Transmembrane</keyword>
<sequence>YDTITATDFRIHVDPEFGNCFTFNYDVNNNYTSSRAGPMYGIRVLLFVNTSDYMSTSESAGNCLERNIGAFGDFHHVTERMDCECKQRCKEIVHEVTFSASRWPSGATD</sequence>
<evidence type="ECO:0000256" key="7">
    <source>
        <dbReference type="ARBA" id="ARBA00023053"/>
    </source>
</evidence>
<gene>
    <name evidence="14" type="ORF">TELCIR_18384</name>
</gene>
<dbReference type="EMBL" id="KZ356095">
    <property type="protein sequence ID" value="PIO60126.1"/>
    <property type="molecule type" value="Genomic_DNA"/>
</dbReference>
<dbReference type="OrthoDB" id="6502088at2759"/>
<evidence type="ECO:0000256" key="2">
    <source>
        <dbReference type="ARBA" id="ARBA00007193"/>
    </source>
</evidence>
<dbReference type="InterPro" id="IPR001873">
    <property type="entry name" value="ENaC"/>
</dbReference>